<sequence length="292" mass="31806">MYVILGATGQVGSAIADHLLAKKLPVKALIHNPDKASEIKAKGAEVAVADAMDLNSLIDAFQGGDTLFVLTPETGKSKDVLGETKSILENYNQAIQQSSIKKIVGLSSIGAQHDKGTGNLLMSYMLEHAFKNINIPQIFVRPAYYYSNWLAQLPEIKKSSTLPTFYPADLAIPMISPMDVAAFVANVLIKDDESKIYEIIGPEKLSSDDVAAAFARVLSKDVNAKQIARKDWNTVLQKIGFSPDARKNFIEMTETVVNGNTDPENNGTTLVGLKTGIYEYLENALGDKERTK</sequence>
<dbReference type="PANTHER" id="PTHR43162:SF1">
    <property type="entry name" value="PRESTALK A DIFFERENTIATION PROTEIN A"/>
    <property type="match status" value="1"/>
</dbReference>
<name>A0A7G9QJD4_9SPHI</name>
<dbReference type="PANTHER" id="PTHR43162">
    <property type="match status" value="1"/>
</dbReference>
<dbReference type="InterPro" id="IPR051604">
    <property type="entry name" value="Ergot_Alk_Oxidoreductase"/>
</dbReference>
<proteinExistence type="predicted"/>
<reference evidence="2 3" key="1">
    <citation type="submission" date="2020-08" db="EMBL/GenBank/DDBJ databases">
        <title>Genome sequence of Pedobacter roseus KACC 11594T.</title>
        <authorList>
            <person name="Hyun D.-W."/>
            <person name="Bae J.-W."/>
        </authorList>
    </citation>
    <scope>NUCLEOTIDE SEQUENCE [LARGE SCALE GENOMIC DNA]</scope>
    <source>
        <strain evidence="2 3">KACC 11594</strain>
    </source>
</reference>
<keyword evidence="3" id="KW-1185">Reference proteome</keyword>
<evidence type="ECO:0000313" key="3">
    <source>
        <dbReference type="Proteomes" id="UP000515806"/>
    </source>
</evidence>
<dbReference type="Proteomes" id="UP000515806">
    <property type="component" value="Chromosome"/>
</dbReference>
<gene>
    <name evidence="2" type="ORF">H9L23_04985</name>
</gene>
<dbReference type="SUPFAM" id="SSF51735">
    <property type="entry name" value="NAD(P)-binding Rossmann-fold domains"/>
    <property type="match status" value="1"/>
</dbReference>
<dbReference type="RefSeq" id="WP_187593938.1">
    <property type="nucleotide sequence ID" value="NZ_CP060723.1"/>
</dbReference>
<dbReference type="InterPro" id="IPR036291">
    <property type="entry name" value="NAD(P)-bd_dom_sf"/>
</dbReference>
<dbReference type="AlphaFoldDB" id="A0A7G9QJD4"/>
<dbReference type="Gene3D" id="3.40.50.720">
    <property type="entry name" value="NAD(P)-binding Rossmann-like Domain"/>
    <property type="match status" value="1"/>
</dbReference>
<evidence type="ECO:0000259" key="1">
    <source>
        <dbReference type="Pfam" id="PF05368"/>
    </source>
</evidence>
<feature type="domain" description="NmrA-like" evidence="1">
    <location>
        <begin position="3"/>
        <end position="258"/>
    </location>
</feature>
<protein>
    <submittedName>
        <fullName evidence="2">NmrA family NAD(P)-binding protein</fullName>
    </submittedName>
</protein>
<accession>A0A7G9QJD4</accession>
<dbReference type="Gene3D" id="3.90.25.10">
    <property type="entry name" value="UDP-galactose 4-epimerase, domain 1"/>
    <property type="match status" value="1"/>
</dbReference>
<dbReference type="InterPro" id="IPR008030">
    <property type="entry name" value="NmrA-like"/>
</dbReference>
<dbReference type="KEGG" id="proe:H9L23_04985"/>
<dbReference type="EMBL" id="CP060723">
    <property type="protein sequence ID" value="QNN43459.1"/>
    <property type="molecule type" value="Genomic_DNA"/>
</dbReference>
<organism evidence="2 3">
    <name type="scientific">Pedobacter roseus</name>
    <dbReference type="NCBI Taxonomy" id="336820"/>
    <lineage>
        <taxon>Bacteria</taxon>
        <taxon>Pseudomonadati</taxon>
        <taxon>Bacteroidota</taxon>
        <taxon>Sphingobacteriia</taxon>
        <taxon>Sphingobacteriales</taxon>
        <taxon>Sphingobacteriaceae</taxon>
        <taxon>Pedobacter</taxon>
    </lineage>
</organism>
<evidence type="ECO:0000313" key="2">
    <source>
        <dbReference type="EMBL" id="QNN43459.1"/>
    </source>
</evidence>
<dbReference type="Pfam" id="PF05368">
    <property type="entry name" value="NmrA"/>
    <property type="match status" value="1"/>
</dbReference>